<keyword evidence="6" id="KW-1185">Reference proteome</keyword>
<dbReference type="EMBL" id="DS547156">
    <property type="protein sequence ID" value="EDQ99941.1"/>
    <property type="molecule type" value="Genomic_DNA"/>
</dbReference>
<name>B0DZM4_LACBS</name>
<dbReference type="KEGG" id="lbc:LACBIDRAFT_314961"/>
<keyword evidence="2" id="KW-0479">Metal-binding</keyword>
<dbReference type="PANTHER" id="PTHR48471">
    <property type="entry name" value="DDE TNP4 DOMAIN-CONTAINING PROTEIN"/>
    <property type="match status" value="1"/>
</dbReference>
<reference evidence="4 6" key="1">
    <citation type="journal article" date="2008" name="Nature">
        <title>The genome of Laccaria bicolor provides insights into mycorrhizal symbiosis.</title>
        <authorList>
            <person name="Martin F."/>
            <person name="Aerts A."/>
            <person name="Ahren D."/>
            <person name="Brun A."/>
            <person name="Danchin E.G.J."/>
            <person name="Duchaussoy F."/>
            <person name="Gibon J."/>
            <person name="Kohler A."/>
            <person name="Lindquist E."/>
            <person name="Pereda V."/>
            <person name="Salamov A."/>
            <person name="Shapiro H.J."/>
            <person name="Wuyts J."/>
            <person name="Blaudez D."/>
            <person name="Buee M."/>
            <person name="Brokstein P."/>
            <person name="Canbaeck B."/>
            <person name="Cohen D."/>
            <person name="Courty P.E."/>
            <person name="Coutinho P.M."/>
            <person name="Delaruelle C."/>
            <person name="Detter J.C."/>
            <person name="Deveau A."/>
            <person name="DiFazio S."/>
            <person name="Duplessis S."/>
            <person name="Fraissinet-Tachet L."/>
            <person name="Lucic E."/>
            <person name="Frey-Klett P."/>
            <person name="Fourrey C."/>
            <person name="Feussner I."/>
            <person name="Gay G."/>
            <person name="Grimwood J."/>
            <person name="Hoegger P.J."/>
            <person name="Jain P."/>
            <person name="Kilaru S."/>
            <person name="Labbe J."/>
            <person name="Lin Y.C."/>
            <person name="Legue V."/>
            <person name="Le Tacon F."/>
            <person name="Marmeisse R."/>
            <person name="Melayah D."/>
            <person name="Montanini B."/>
            <person name="Muratet M."/>
            <person name="Nehls U."/>
            <person name="Niculita-Hirzel H."/>
            <person name="Oudot-Le Secq M.P."/>
            <person name="Peter M."/>
            <person name="Quesneville H."/>
            <person name="Rajashekar B."/>
            <person name="Reich M."/>
            <person name="Rouhier N."/>
            <person name="Schmutz J."/>
            <person name="Yin T."/>
            <person name="Chalot M."/>
            <person name="Henrissat B."/>
            <person name="Kuees U."/>
            <person name="Lucas S."/>
            <person name="Van de Peer Y."/>
            <person name="Podila G.K."/>
            <person name="Polle A."/>
            <person name="Pukkila P.J."/>
            <person name="Richardson P.M."/>
            <person name="Rouze P."/>
            <person name="Sanders I.R."/>
            <person name="Stajich J.E."/>
            <person name="Tunlid A."/>
            <person name="Tuskan G."/>
            <person name="Grigoriev I.V."/>
        </authorList>
    </citation>
    <scope>NUCLEOTIDE SEQUENCE [LARGE SCALE GENOMIC DNA]</scope>
    <source>
        <strain evidence="6">S238N-H82 / ATCC MYA-4686</strain>
    </source>
</reference>
<accession>B0DZM4</accession>
<dbReference type="AlphaFoldDB" id="B0DZM4"/>
<dbReference type="EMBL" id="DS547156">
    <property type="protein sequence ID" value="EDQ99942.1"/>
    <property type="molecule type" value="Genomic_DNA"/>
</dbReference>
<evidence type="ECO:0000256" key="2">
    <source>
        <dbReference type="ARBA" id="ARBA00022723"/>
    </source>
</evidence>
<evidence type="ECO:0000259" key="3">
    <source>
        <dbReference type="Pfam" id="PF13359"/>
    </source>
</evidence>
<dbReference type="RefSeq" id="XP_001889353.1">
    <property type="nucleotide sequence ID" value="XM_001889318.1"/>
</dbReference>
<dbReference type="GO" id="GO:0046872">
    <property type="term" value="F:metal ion binding"/>
    <property type="evidence" value="ECO:0007669"/>
    <property type="project" value="UniProtKB-KW"/>
</dbReference>
<dbReference type="KEGG" id="lbc:LACBIDRAFT_314965"/>
<dbReference type="GeneID" id="6085022"/>
<evidence type="ECO:0000256" key="1">
    <source>
        <dbReference type="ARBA" id="ARBA00001968"/>
    </source>
</evidence>
<dbReference type="RefSeq" id="XP_001889352.1">
    <property type="nucleotide sequence ID" value="XM_001889317.1"/>
</dbReference>
<comment type="cofactor">
    <cofactor evidence="1">
        <name>a divalent metal cation</name>
        <dbReference type="ChEBI" id="CHEBI:60240"/>
    </cofactor>
</comment>
<proteinExistence type="predicted"/>
<evidence type="ECO:0000313" key="6">
    <source>
        <dbReference type="Proteomes" id="UP000001194"/>
    </source>
</evidence>
<dbReference type="InterPro" id="IPR027806">
    <property type="entry name" value="HARBI1_dom"/>
</dbReference>
<organism evidence="6">
    <name type="scientific">Laccaria bicolor (strain S238N-H82 / ATCC MYA-4686)</name>
    <name type="common">Bicoloured deceiver</name>
    <name type="synonym">Laccaria laccata var. bicolor</name>
    <dbReference type="NCBI Taxonomy" id="486041"/>
    <lineage>
        <taxon>Eukaryota</taxon>
        <taxon>Fungi</taxon>
        <taxon>Dikarya</taxon>
        <taxon>Basidiomycota</taxon>
        <taxon>Agaricomycotina</taxon>
        <taxon>Agaricomycetes</taxon>
        <taxon>Agaricomycetidae</taxon>
        <taxon>Agaricales</taxon>
        <taxon>Agaricineae</taxon>
        <taxon>Hydnangiaceae</taxon>
        <taxon>Laccaria</taxon>
    </lineage>
</organism>
<dbReference type="Proteomes" id="UP000001194">
    <property type="component" value="Unassembled WGS sequence"/>
</dbReference>
<feature type="domain" description="DDE Tnp4" evidence="3">
    <location>
        <begin position="218"/>
        <end position="382"/>
    </location>
</feature>
<sequence>MDEIVYALIQQEEEDGEDDLEQELEQGAALAAVALMVVGAEESRMLRAERRQPSRLYLCRPQLLPNPRKDTPWQVLYQSRSDRAFITTMGFDVDAFEHIIKSGFARMWYERPIDRSDSAMTTGDPRPSARSLDAWGALGLVLHYLNSTMREVSLQQIFALIPSTISRYITFSLRLLFETLDNIPESFIKYPKLLREFQENSDLIVSRHPRLHGAFASLDGLNLAVQTSEDVDIENATYNGWLSEHFVSSVLMYSPKGPIIAANINAPGSWHDSRVAQPIYRKLERDTPDGFYVVADTAFPRGTQSIAGRIQAPVKTGQHMQGTAEQIEERFAFDRELLSYRQTAEWGNRALQGSFGRLRIPLEINDSQRRGDLIETCIRLHNFRAERVGLNQIRNVYM</sequence>
<protein>
    <submittedName>
        <fullName evidence="4">Predicted protein</fullName>
    </submittedName>
</protein>
<dbReference type="HOGENOM" id="CLU_048932_1_2_1"/>
<dbReference type="Pfam" id="PF13359">
    <property type="entry name" value="DDE_Tnp_4"/>
    <property type="match status" value="1"/>
</dbReference>
<dbReference type="InParanoid" id="B0DZM4"/>
<dbReference type="OrthoDB" id="78198at2759"/>
<dbReference type="PANTHER" id="PTHR48471:SF1">
    <property type="entry name" value="DDE TNP4 DOMAIN-CONTAINING PROTEIN"/>
    <property type="match status" value="1"/>
</dbReference>
<evidence type="ECO:0000313" key="5">
    <source>
        <dbReference type="EMBL" id="EDQ99942.1"/>
    </source>
</evidence>
<evidence type="ECO:0000313" key="4">
    <source>
        <dbReference type="EMBL" id="EDQ99941.1"/>
    </source>
</evidence>
<dbReference type="GeneID" id="6085021"/>
<gene>
    <name evidence="4" type="ORF">LACBIDRAFT_314961</name>
    <name evidence="5" type="ORF">LACBIDRAFT_314965</name>
</gene>